<evidence type="ECO:0000313" key="2">
    <source>
        <dbReference type="EMBL" id="MFC4266157.1"/>
    </source>
</evidence>
<protein>
    <submittedName>
        <fullName evidence="2">Uncharacterized protein</fullName>
    </submittedName>
</protein>
<keyword evidence="3" id="KW-1185">Reference proteome</keyword>
<name>A0ABV8R148_9MICC</name>
<comment type="caution">
    <text evidence="2">The sequence shown here is derived from an EMBL/GenBank/DDBJ whole genome shotgun (WGS) entry which is preliminary data.</text>
</comment>
<dbReference type="Proteomes" id="UP001595773">
    <property type="component" value="Unassembled WGS sequence"/>
</dbReference>
<accession>A0ABV8R148</accession>
<sequence>MKKSSFRPRLASLTLTCGLLLGASVAVAPASSASIPGFTSWPKVSYAACAYWKNQYSQKGYLTTACTSFPGNTWSFDYKRERV</sequence>
<dbReference type="RefSeq" id="WP_230066985.1">
    <property type="nucleotide sequence ID" value="NZ_BAABLL010000008.1"/>
</dbReference>
<keyword evidence="1" id="KW-0732">Signal</keyword>
<feature type="signal peptide" evidence="1">
    <location>
        <begin position="1"/>
        <end position="28"/>
    </location>
</feature>
<organism evidence="2 3">
    <name type="scientific">Arthrobacter cryoconiti</name>
    <dbReference type="NCBI Taxonomy" id="748907"/>
    <lineage>
        <taxon>Bacteria</taxon>
        <taxon>Bacillati</taxon>
        <taxon>Actinomycetota</taxon>
        <taxon>Actinomycetes</taxon>
        <taxon>Micrococcales</taxon>
        <taxon>Micrococcaceae</taxon>
        <taxon>Arthrobacter</taxon>
    </lineage>
</organism>
<feature type="chain" id="PRO_5046831311" evidence="1">
    <location>
        <begin position="29"/>
        <end position="83"/>
    </location>
</feature>
<proteinExistence type="predicted"/>
<gene>
    <name evidence="2" type="ORF">ACFOW9_11150</name>
</gene>
<evidence type="ECO:0000256" key="1">
    <source>
        <dbReference type="SAM" id="SignalP"/>
    </source>
</evidence>
<dbReference type="EMBL" id="JBHSCQ010000017">
    <property type="protein sequence ID" value="MFC4266157.1"/>
    <property type="molecule type" value="Genomic_DNA"/>
</dbReference>
<evidence type="ECO:0000313" key="3">
    <source>
        <dbReference type="Proteomes" id="UP001595773"/>
    </source>
</evidence>
<reference evidence="3" key="1">
    <citation type="journal article" date="2019" name="Int. J. Syst. Evol. Microbiol.">
        <title>The Global Catalogue of Microorganisms (GCM) 10K type strain sequencing project: providing services to taxonomists for standard genome sequencing and annotation.</title>
        <authorList>
            <consortium name="The Broad Institute Genomics Platform"/>
            <consortium name="The Broad Institute Genome Sequencing Center for Infectious Disease"/>
            <person name="Wu L."/>
            <person name="Ma J."/>
        </authorList>
    </citation>
    <scope>NUCLEOTIDE SEQUENCE [LARGE SCALE GENOMIC DNA]</scope>
    <source>
        <strain evidence="3">CGMCC 1.10698</strain>
    </source>
</reference>